<comment type="caution">
    <text evidence="3">The sequence shown here is derived from an EMBL/GenBank/DDBJ whole genome shotgun (WGS) entry which is preliminary data.</text>
</comment>
<dbReference type="Gene3D" id="1.20.1050.10">
    <property type="match status" value="1"/>
</dbReference>
<dbReference type="InterPro" id="IPR010987">
    <property type="entry name" value="Glutathione-S-Trfase_C-like"/>
</dbReference>
<gene>
    <name evidence="3" type="ORF">TMES_05440</name>
</gene>
<dbReference type="SUPFAM" id="SSF47616">
    <property type="entry name" value="GST C-terminal domain-like"/>
    <property type="match status" value="1"/>
</dbReference>
<dbReference type="CDD" id="cd03057">
    <property type="entry name" value="GST_N_Beta"/>
    <property type="match status" value="1"/>
</dbReference>
<evidence type="ECO:0000313" key="3">
    <source>
        <dbReference type="EMBL" id="OSQ39482.1"/>
    </source>
</evidence>
<dbReference type="Proteomes" id="UP000193391">
    <property type="component" value="Unassembled WGS sequence"/>
</dbReference>
<evidence type="ECO:0000313" key="4">
    <source>
        <dbReference type="Proteomes" id="UP000193391"/>
    </source>
</evidence>
<dbReference type="Gene3D" id="3.40.30.10">
    <property type="entry name" value="Glutaredoxin"/>
    <property type="match status" value="1"/>
</dbReference>
<dbReference type="SUPFAM" id="SSF52833">
    <property type="entry name" value="Thioredoxin-like"/>
    <property type="match status" value="1"/>
</dbReference>
<evidence type="ECO:0000259" key="2">
    <source>
        <dbReference type="PROSITE" id="PS50405"/>
    </source>
</evidence>
<protein>
    <recommendedName>
        <fullName evidence="5">Glutathione S-transferase</fullName>
    </recommendedName>
</protein>
<feature type="domain" description="GST N-terminal" evidence="1">
    <location>
        <begin position="1"/>
        <end position="81"/>
    </location>
</feature>
<dbReference type="EMBL" id="JFKA01000002">
    <property type="protein sequence ID" value="OSQ39482.1"/>
    <property type="molecule type" value="Genomic_DNA"/>
</dbReference>
<reference evidence="3 4" key="1">
    <citation type="submission" date="2014-03" db="EMBL/GenBank/DDBJ databases">
        <title>The draft genome sequence of Thalassospira mesophila JCM 18969.</title>
        <authorList>
            <person name="Lai Q."/>
            <person name="Shao Z."/>
        </authorList>
    </citation>
    <scope>NUCLEOTIDE SEQUENCE [LARGE SCALE GENOMIC DNA]</scope>
    <source>
        <strain evidence="3 4">JCM 18969</strain>
    </source>
</reference>
<feature type="domain" description="GST C-terminal" evidence="2">
    <location>
        <begin position="88"/>
        <end position="204"/>
    </location>
</feature>
<dbReference type="PROSITE" id="PS50405">
    <property type="entry name" value="GST_CTER"/>
    <property type="match status" value="1"/>
</dbReference>
<dbReference type="InterPro" id="IPR004046">
    <property type="entry name" value="GST_C"/>
</dbReference>
<dbReference type="InterPro" id="IPR036249">
    <property type="entry name" value="Thioredoxin-like_sf"/>
</dbReference>
<name>A0A1Y2L3S4_9PROT</name>
<dbReference type="PANTHER" id="PTHR44051:SF8">
    <property type="entry name" value="GLUTATHIONE S-TRANSFERASE GSTA"/>
    <property type="match status" value="1"/>
</dbReference>
<dbReference type="PANTHER" id="PTHR44051">
    <property type="entry name" value="GLUTATHIONE S-TRANSFERASE-RELATED"/>
    <property type="match status" value="1"/>
</dbReference>
<accession>A0A1Y2L3S4</accession>
<sequence>MILYYMPGACSLSTHISLRETGEQFSLVRVNHKNNKTDSGENFLSINPDGSVPTLKLSDNRLICDCSAALLYLADCFWESGISPEPGSARRTAMDAMLVEIERDMHVQFASLHQKNVDKDQRDAAFAKLSVQFEKFETLFSDGRKYLLGREFSVADAYLFVAINWAGISGLNIFRWPHIGDYSDRMRARPSVLAAMRAEGLIVD</sequence>
<organism evidence="3 4">
    <name type="scientific">Thalassospira mesophila</name>
    <dbReference type="NCBI Taxonomy" id="1293891"/>
    <lineage>
        <taxon>Bacteria</taxon>
        <taxon>Pseudomonadati</taxon>
        <taxon>Pseudomonadota</taxon>
        <taxon>Alphaproteobacteria</taxon>
        <taxon>Rhodospirillales</taxon>
        <taxon>Thalassospiraceae</taxon>
        <taxon>Thalassospira</taxon>
    </lineage>
</organism>
<proteinExistence type="predicted"/>
<dbReference type="AlphaFoldDB" id="A0A1Y2L3S4"/>
<keyword evidence="4" id="KW-1185">Reference proteome</keyword>
<dbReference type="Pfam" id="PF00043">
    <property type="entry name" value="GST_C"/>
    <property type="match status" value="1"/>
</dbReference>
<dbReference type="STRING" id="1293891.TMES_05440"/>
<dbReference type="PROSITE" id="PS50404">
    <property type="entry name" value="GST_NTER"/>
    <property type="match status" value="1"/>
</dbReference>
<evidence type="ECO:0008006" key="5">
    <source>
        <dbReference type="Google" id="ProtNLM"/>
    </source>
</evidence>
<dbReference type="InterPro" id="IPR004045">
    <property type="entry name" value="Glutathione_S-Trfase_N"/>
</dbReference>
<dbReference type="Pfam" id="PF13409">
    <property type="entry name" value="GST_N_2"/>
    <property type="match status" value="1"/>
</dbReference>
<dbReference type="InterPro" id="IPR036282">
    <property type="entry name" value="Glutathione-S-Trfase_C_sf"/>
</dbReference>
<evidence type="ECO:0000259" key="1">
    <source>
        <dbReference type="PROSITE" id="PS50404"/>
    </source>
</evidence>